<accession>A0A0L0FZM9</accession>
<dbReference type="EMBL" id="KQ241942">
    <property type="protein sequence ID" value="KNC82280.1"/>
    <property type="molecule type" value="Genomic_DNA"/>
</dbReference>
<evidence type="ECO:0000256" key="2">
    <source>
        <dbReference type="SAM" id="Phobius"/>
    </source>
</evidence>
<proteinExistence type="inferred from homology"/>
<evidence type="ECO:0000256" key="1">
    <source>
        <dbReference type="ARBA" id="ARBA00010918"/>
    </source>
</evidence>
<name>A0A0L0FZM9_9EUKA</name>
<feature type="transmembrane region" description="Helical" evidence="2">
    <location>
        <begin position="84"/>
        <end position="111"/>
    </location>
</feature>
<dbReference type="InterPro" id="IPR053973">
    <property type="entry name" value="ERMP1-like_C"/>
</dbReference>
<sequence length="413" mass="46062">MKEPAWYKQASIEWPLNAVLVDQLSPAQVFDGAAFIAFLLLLFLAMLGLGAAYLPFLWCLGAAMVMIAEMVWPPTARGVSRPQVVAIECVGFILPVLCANQLGMIIGQLVVPLAGRIGHIPVDIIVGVLTALSIVTSTRFVIRHWVGRRNKVGYFITVAMATVLVATIGFSIHATVYTDETPKRLYLQHMSRRWHDETGAVTKESNDLLIVTPDYKDIEPLIPYHDAYRDATPCECGEVYCDVPWYMSIQEMFGNGYCLDLDTIPKASVEFEWRPRIAVSSVPALDGNDPKKSTTRTIHVELEGPEHMNMYIPVSRNDAKVIKWDIHEEAELPTTNPLNTYFIFTASGSPWRSYAFSFTIQGTSAHEPYPFAIAGFKFEAPHNSTDYMNDVATALPEWATEAVFTSTWDGFRG</sequence>
<dbReference type="AlphaFoldDB" id="A0A0L0FZM9"/>
<dbReference type="GeneID" id="25905939"/>
<comment type="similarity">
    <text evidence="1">Belongs to the peptidase M28 family.</text>
</comment>
<feature type="domain" description="Endoplasmic reticulum metallopeptidase 1-like C-terminal" evidence="3">
    <location>
        <begin position="181"/>
        <end position="408"/>
    </location>
</feature>
<evidence type="ECO:0000313" key="5">
    <source>
        <dbReference type="Proteomes" id="UP000054560"/>
    </source>
</evidence>
<evidence type="ECO:0000313" key="4">
    <source>
        <dbReference type="EMBL" id="KNC82280.1"/>
    </source>
</evidence>
<dbReference type="OrthoDB" id="76293at2759"/>
<evidence type="ECO:0000259" key="3">
    <source>
        <dbReference type="Pfam" id="PF22248"/>
    </source>
</evidence>
<dbReference type="RefSeq" id="XP_014156182.1">
    <property type="nucleotide sequence ID" value="XM_014300707.1"/>
</dbReference>
<keyword evidence="2" id="KW-0812">Transmembrane</keyword>
<keyword evidence="5" id="KW-1185">Reference proteome</keyword>
<dbReference type="Pfam" id="PF22248">
    <property type="entry name" value="ERMP1_C"/>
    <property type="match status" value="1"/>
</dbReference>
<gene>
    <name evidence="4" type="ORF">SARC_05435</name>
</gene>
<dbReference type="Proteomes" id="UP000054560">
    <property type="component" value="Unassembled WGS sequence"/>
</dbReference>
<keyword evidence="2" id="KW-0472">Membrane</keyword>
<feature type="transmembrane region" description="Helical" evidence="2">
    <location>
        <begin position="29"/>
        <end position="47"/>
    </location>
</feature>
<organism evidence="4 5">
    <name type="scientific">Sphaeroforma arctica JP610</name>
    <dbReference type="NCBI Taxonomy" id="667725"/>
    <lineage>
        <taxon>Eukaryota</taxon>
        <taxon>Ichthyosporea</taxon>
        <taxon>Ichthyophonida</taxon>
        <taxon>Sphaeroforma</taxon>
    </lineage>
</organism>
<dbReference type="STRING" id="667725.A0A0L0FZM9"/>
<protein>
    <recommendedName>
        <fullName evidence="3">Endoplasmic reticulum metallopeptidase 1-like C-terminal domain-containing protein</fullName>
    </recommendedName>
</protein>
<dbReference type="eggNOG" id="KOG2194">
    <property type="taxonomic scope" value="Eukaryota"/>
</dbReference>
<feature type="transmembrane region" description="Helical" evidence="2">
    <location>
        <begin position="117"/>
        <end position="142"/>
    </location>
</feature>
<keyword evidence="2" id="KW-1133">Transmembrane helix</keyword>
<reference evidence="4 5" key="1">
    <citation type="submission" date="2011-02" db="EMBL/GenBank/DDBJ databases">
        <title>The Genome Sequence of Sphaeroforma arctica JP610.</title>
        <authorList>
            <consortium name="The Broad Institute Genome Sequencing Platform"/>
            <person name="Russ C."/>
            <person name="Cuomo C."/>
            <person name="Young S.K."/>
            <person name="Zeng Q."/>
            <person name="Gargeya S."/>
            <person name="Alvarado L."/>
            <person name="Berlin A."/>
            <person name="Chapman S.B."/>
            <person name="Chen Z."/>
            <person name="Freedman E."/>
            <person name="Gellesch M."/>
            <person name="Goldberg J."/>
            <person name="Griggs A."/>
            <person name="Gujja S."/>
            <person name="Heilman E."/>
            <person name="Heiman D."/>
            <person name="Howarth C."/>
            <person name="Mehta T."/>
            <person name="Neiman D."/>
            <person name="Pearson M."/>
            <person name="Roberts A."/>
            <person name="Saif S."/>
            <person name="Shea T."/>
            <person name="Shenoy N."/>
            <person name="Sisk P."/>
            <person name="Stolte C."/>
            <person name="Sykes S."/>
            <person name="White J."/>
            <person name="Yandava C."/>
            <person name="Burger G."/>
            <person name="Gray M.W."/>
            <person name="Holland P.W.H."/>
            <person name="King N."/>
            <person name="Lang F.B.F."/>
            <person name="Roger A.J."/>
            <person name="Ruiz-Trillo I."/>
            <person name="Haas B."/>
            <person name="Nusbaum C."/>
            <person name="Birren B."/>
        </authorList>
    </citation>
    <scope>NUCLEOTIDE SEQUENCE [LARGE SCALE GENOMIC DNA]</scope>
    <source>
        <strain evidence="4 5">JP610</strain>
    </source>
</reference>
<feature type="transmembrane region" description="Helical" evidence="2">
    <location>
        <begin position="154"/>
        <end position="177"/>
    </location>
</feature>